<evidence type="ECO:0000256" key="2">
    <source>
        <dbReference type="SAM" id="Phobius"/>
    </source>
</evidence>
<keyword evidence="5" id="KW-1185">Reference proteome</keyword>
<accession>A0A9P4Y359</accession>
<evidence type="ECO:0000259" key="3">
    <source>
        <dbReference type="Pfam" id="PF07859"/>
    </source>
</evidence>
<reference evidence="4" key="1">
    <citation type="journal article" date="2020" name="Phytopathology">
        <title>Genome sequence of the chestnut blight fungus Cryphonectria parasitica EP155: A fundamental resource for an archetypical invasive plant pathogen.</title>
        <authorList>
            <person name="Crouch J.A."/>
            <person name="Dawe A."/>
            <person name="Aerts A."/>
            <person name="Barry K."/>
            <person name="Churchill A.C.L."/>
            <person name="Grimwood J."/>
            <person name="Hillman B."/>
            <person name="Milgroom M.G."/>
            <person name="Pangilinan J."/>
            <person name="Smith M."/>
            <person name="Salamov A."/>
            <person name="Schmutz J."/>
            <person name="Yadav J."/>
            <person name="Grigoriev I.V."/>
            <person name="Nuss D."/>
        </authorList>
    </citation>
    <scope>NUCLEOTIDE SEQUENCE</scope>
    <source>
        <strain evidence="4">EP155</strain>
    </source>
</reference>
<feature type="transmembrane region" description="Helical" evidence="2">
    <location>
        <begin position="15"/>
        <end position="37"/>
    </location>
</feature>
<dbReference type="InterPro" id="IPR013094">
    <property type="entry name" value="AB_hydrolase_3"/>
</dbReference>
<organism evidence="4 5">
    <name type="scientific">Cryphonectria parasitica (strain ATCC 38755 / EP155)</name>
    <dbReference type="NCBI Taxonomy" id="660469"/>
    <lineage>
        <taxon>Eukaryota</taxon>
        <taxon>Fungi</taxon>
        <taxon>Dikarya</taxon>
        <taxon>Ascomycota</taxon>
        <taxon>Pezizomycotina</taxon>
        <taxon>Sordariomycetes</taxon>
        <taxon>Sordariomycetidae</taxon>
        <taxon>Diaporthales</taxon>
        <taxon>Cryphonectriaceae</taxon>
        <taxon>Cryphonectria-Endothia species complex</taxon>
        <taxon>Cryphonectria</taxon>
    </lineage>
</organism>
<evidence type="ECO:0000256" key="1">
    <source>
        <dbReference type="ARBA" id="ARBA00022801"/>
    </source>
</evidence>
<dbReference type="Pfam" id="PF07859">
    <property type="entry name" value="Abhydrolase_3"/>
    <property type="match status" value="1"/>
</dbReference>
<comment type="caution">
    <text evidence="4">The sequence shown here is derived from an EMBL/GenBank/DDBJ whole genome shotgun (WGS) entry which is preliminary data.</text>
</comment>
<dbReference type="SUPFAM" id="SSF53474">
    <property type="entry name" value="alpha/beta-Hydrolases"/>
    <property type="match status" value="1"/>
</dbReference>
<evidence type="ECO:0000313" key="4">
    <source>
        <dbReference type="EMBL" id="KAF3765300.1"/>
    </source>
</evidence>
<keyword evidence="2" id="KW-0812">Transmembrane</keyword>
<keyword evidence="1" id="KW-0378">Hydrolase</keyword>
<dbReference type="PANTHER" id="PTHR48081:SF31">
    <property type="entry name" value="STERYL ACETYL HYDROLASE MUG81-RELATED"/>
    <property type="match status" value="1"/>
</dbReference>
<feature type="domain" description="Alpha/beta hydrolase fold-3" evidence="3">
    <location>
        <begin position="113"/>
        <end position="312"/>
    </location>
</feature>
<name>A0A9P4Y359_CRYP1</name>
<dbReference type="Gene3D" id="3.40.50.1820">
    <property type="entry name" value="alpha/beta hydrolase"/>
    <property type="match status" value="1"/>
</dbReference>
<proteinExistence type="predicted"/>
<dbReference type="GeneID" id="63840410"/>
<sequence>MAPASKPRLSASETFGLVVAIAKTLSVASFTFITALFRGRSGHRLLFRHVAHRALRTMNGQATARQIQAINPPTDEAYASFAKSHGFEKNIVDLPTSGGKILWMGNPSSPKVMVCFHGGGYVYPAAAQFGWCWDLLKKGGIGQDTAVAILSMSLAPAAQYPTQLRQAVEMLEHLTRNAGKRPEDIIIEGDSGGAQLGLALVSHLLHPHPLIPALKLSGSLAGLALISPWVTPKTTSNSFTRNGGRDLVNGHVLSRWASYALGSASLDEYNAPVTANATWWNGIKSAVKNIIVTAGTEEVLFDDIQTLVGLLEPSMPDMQVLFVEETHDQPLMDPLLGMKEDCESSEAVKSWIASNFE</sequence>
<gene>
    <name evidence="4" type="ORF">M406DRAFT_355859</name>
</gene>
<dbReference type="RefSeq" id="XP_040776261.1">
    <property type="nucleotide sequence ID" value="XM_040923281.1"/>
</dbReference>
<keyword evidence="2" id="KW-0472">Membrane</keyword>
<dbReference type="AlphaFoldDB" id="A0A9P4Y359"/>
<dbReference type="InterPro" id="IPR029058">
    <property type="entry name" value="AB_hydrolase_fold"/>
</dbReference>
<protein>
    <submittedName>
        <fullName evidence="4">Alpha/beta-hydrolase</fullName>
    </submittedName>
</protein>
<dbReference type="Proteomes" id="UP000803844">
    <property type="component" value="Unassembled WGS sequence"/>
</dbReference>
<evidence type="ECO:0000313" key="5">
    <source>
        <dbReference type="Proteomes" id="UP000803844"/>
    </source>
</evidence>
<dbReference type="EMBL" id="MU032347">
    <property type="protein sequence ID" value="KAF3765300.1"/>
    <property type="molecule type" value="Genomic_DNA"/>
</dbReference>
<dbReference type="OrthoDB" id="2152029at2759"/>
<keyword evidence="2" id="KW-1133">Transmembrane helix</keyword>
<dbReference type="InterPro" id="IPR050300">
    <property type="entry name" value="GDXG_lipolytic_enzyme"/>
</dbReference>
<dbReference type="PANTHER" id="PTHR48081">
    <property type="entry name" value="AB HYDROLASE SUPERFAMILY PROTEIN C4A8.06C"/>
    <property type="match status" value="1"/>
</dbReference>
<dbReference type="GO" id="GO:0016787">
    <property type="term" value="F:hydrolase activity"/>
    <property type="evidence" value="ECO:0007669"/>
    <property type="project" value="UniProtKB-KW"/>
</dbReference>